<feature type="compositionally biased region" description="Basic and acidic residues" evidence="5">
    <location>
        <begin position="187"/>
        <end position="199"/>
    </location>
</feature>
<evidence type="ECO:0000313" key="7">
    <source>
        <dbReference type="Proteomes" id="UP000054251"/>
    </source>
</evidence>
<sequence length="374" mass="41968">MTMDASADQVEYLSSTLLKQKRPVTYHTLARELKIHQNNAKNVLHKFYAANGDKILASFIITGKNNSGSLIRLCKDESSLELDMKLFENIHSIHVYSLQTKESHITNENIVLEELKYKVDHTNSEEYYKLGMIRGPGLAVVDSKLVSTKAPTAIAKPAAAQAGSTAEKSTKLPKSTGLTSGYVSRKVSNDSRSSDRSKTDSITNYTSRKSEATNKLSKRSLTAPTSGYQYKSRKLEKQQPRERVVISNEGDDEDHIEEVIPEKNENKKNLSNLNNLFIDDFSDESDQEPNNDDKEEPVIINEEEPASKEPEPKEPEATSKKTPTPAPRAEPIKSEQDTVDEDGYLTSFKSNNPLKNKHDKKKTQSSLMNFFKPK</sequence>
<feature type="compositionally biased region" description="Basic and acidic residues" evidence="5">
    <location>
        <begin position="233"/>
        <end position="244"/>
    </location>
</feature>
<dbReference type="GO" id="GO:1904161">
    <property type="term" value="P:DNA synthesis involved in UV-damage excision repair"/>
    <property type="evidence" value="ECO:0007669"/>
    <property type="project" value="TreeGrafter"/>
</dbReference>
<evidence type="ECO:0000256" key="2">
    <source>
        <dbReference type="ARBA" id="ARBA00017589"/>
    </source>
</evidence>
<feature type="region of interest" description="Disordered" evidence="5">
    <location>
        <begin position="279"/>
        <end position="374"/>
    </location>
</feature>
<proteinExistence type="predicted"/>
<dbReference type="InterPro" id="IPR019038">
    <property type="entry name" value="POLD3"/>
</dbReference>
<dbReference type="Proteomes" id="UP000054251">
    <property type="component" value="Unassembled WGS sequence"/>
</dbReference>
<dbReference type="GO" id="GO:0003887">
    <property type="term" value="F:DNA-directed DNA polymerase activity"/>
    <property type="evidence" value="ECO:0007669"/>
    <property type="project" value="TreeGrafter"/>
</dbReference>
<gene>
    <name evidence="6" type="ORF">AC631_03780</name>
</gene>
<organism evidence="6 7">
    <name type="scientific">Debaryomyces fabryi</name>
    <dbReference type="NCBI Taxonomy" id="58627"/>
    <lineage>
        <taxon>Eukaryota</taxon>
        <taxon>Fungi</taxon>
        <taxon>Dikarya</taxon>
        <taxon>Ascomycota</taxon>
        <taxon>Saccharomycotina</taxon>
        <taxon>Pichiomycetes</taxon>
        <taxon>Debaryomycetaceae</taxon>
        <taxon>Debaryomyces</taxon>
    </lineage>
</organism>
<dbReference type="AlphaFoldDB" id="A0A0V1PWM3"/>
<feature type="region of interest" description="Disordered" evidence="5">
    <location>
        <begin position="156"/>
        <end position="267"/>
    </location>
</feature>
<name>A0A0V1PWM3_9ASCO</name>
<dbReference type="InterPro" id="IPR041913">
    <property type="entry name" value="POLD3_sf"/>
</dbReference>
<dbReference type="GO" id="GO:0006297">
    <property type="term" value="P:nucleotide-excision repair, DNA gap filling"/>
    <property type="evidence" value="ECO:0007669"/>
    <property type="project" value="TreeGrafter"/>
</dbReference>
<protein>
    <recommendedName>
        <fullName evidence="2">DNA polymerase delta subunit 3</fullName>
    </recommendedName>
</protein>
<dbReference type="GO" id="GO:0043625">
    <property type="term" value="C:delta DNA polymerase complex"/>
    <property type="evidence" value="ECO:0007669"/>
    <property type="project" value="InterPro"/>
</dbReference>
<evidence type="ECO:0000256" key="5">
    <source>
        <dbReference type="SAM" id="MobiDB-lite"/>
    </source>
</evidence>
<feature type="compositionally biased region" description="Polar residues" evidence="5">
    <location>
        <begin position="202"/>
        <end position="229"/>
    </location>
</feature>
<feature type="compositionally biased region" description="Basic and acidic residues" evidence="5">
    <location>
        <begin position="305"/>
        <end position="319"/>
    </location>
</feature>
<evidence type="ECO:0000313" key="6">
    <source>
        <dbReference type="EMBL" id="KSA00453.1"/>
    </source>
</evidence>
<evidence type="ECO:0000256" key="4">
    <source>
        <dbReference type="ARBA" id="ARBA00023242"/>
    </source>
</evidence>
<keyword evidence="4" id="KW-0539">Nucleus</keyword>
<feature type="compositionally biased region" description="Basic and acidic residues" evidence="5">
    <location>
        <begin position="257"/>
        <end position="267"/>
    </location>
</feature>
<dbReference type="PANTHER" id="PTHR17598">
    <property type="entry name" value="DNA POLYMERASE DELTA SUBUNIT 3"/>
    <property type="match status" value="1"/>
</dbReference>
<comment type="subcellular location">
    <subcellularLocation>
        <location evidence="1">Nucleus</location>
    </subcellularLocation>
</comment>
<dbReference type="Gene3D" id="3.90.1030.20">
    <property type="entry name" value="DNA polymerase delta, p66 (Cdc27) subunit, wHTH domain"/>
    <property type="match status" value="1"/>
</dbReference>
<keyword evidence="3" id="KW-0235">DNA replication</keyword>
<dbReference type="Pfam" id="PF09507">
    <property type="entry name" value="CDC27"/>
    <property type="match status" value="1"/>
</dbReference>
<feature type="compositionally biased region" description="Acidic residues" evidence="5">
    <location>
        <begin position="280"/>
        <end position="295"/>
    </location>
</feature>
<dbReference type="EMBL" id="LMYN01000087">
    <property type="protein sequence ID" value="KSA00453.1"/>
    <property type="molecule type" value="Genomic_DNA"/>
</dbReference>
<reference evidence="6 7" key="1">
    <citation type="submission" date="2015-11" db="EMBL/GenBank/DDBJ databases">
        <title>The genome of Debaryomyces fabryi.</title>
        <authorList>
            <person name="Tafer H."/>
            <person name="Lopandic K."/>
        </authorList>
    </citation>
    <scope>NUCLEOTIDE SEQUENCE [LARGE SCALE GENOMIC DNA]</scope>
    <source>
        <strain evidence="6 7">CBS 789</strain>
    </source>
</reference>
<evidence type="ECO:0000256" key="3">
    <source>
        <dbReference type="ARBA" id="ARBA00022705"/>
    </source>
</evidence>
<evidence type="ECO:0000256" key="1">
    <source>
        <dbReference type="ARBA" id="ARBA00004123"/>
    </source>
</evidence>
<dbReference type="PANTHER" id="PTHR17598:SF13">
    <property type="entry name" value="DNA POLYMERASE DELTA SUBUNIT 3"/>
    <property type="match status" value="1"/>
</dbReference>
<accession>A0A0V1PWM3</accession>
<dbReference type="GeneID" id="26840789"/>
<dbReference type="OrthoDB" id="514823at2759"/>
<dbReference type="RefSeq" id="XP_015466555.1">
    <property type="nucleotide sequence ID" value="XM_015612609.1"/>
</dbReference>
<keyword evidence="7" id="KW-1185">Reference proteome</keyword>
<comment type="caution">
    <text evidence="6">The sequence shown here is derived from an EMBL/GenBank/DDBJ whole genome shotgun (WGS) entry which is preliminary data.</text>
</comment>
<feature type="compositionally biased region" description="Polar residues" evidence="5">
    <location>
        <begin position="163"/>
        <end position="182"/>
    </location>
</feature>
<dbReference type="GO" id="GO:0006271">
    <property type="term" value="P:DNA strand elongation involved in DNA replication"/>
    <property type="evidence" value="ECO:0007669"/>
    <property type="project" value="TreeGrafter"/>
</dbReference>